<dbReference type="Gene3D" id="1.20.1440.120">
    <property type="entry name" value="Recombination protein O, C-terminal domain"/>
    <property type="match status" value="1"/>
</dbReference>
<evidence type="ECO:0000313" key="9">
    <source>
        <dbReference type="EMBL" id="OBX79996.1"/>
    </source>
</evidence>
<comment type="similarity">
    <text evidence="2">Belongs to the RecO family.</text>
</comment>
<keyword evidence="5" id="KW-0233">DNA recombination</keyword>
<evidence type="ECO:0000256" key="7">
    <source>
        <dbReference type="ARBA" id="ARBA00033409"/>
    </source>
</evidence>
<dbReference type="Proteomes" id="UP000092508">
    <property type="component" value="Unassembled WGS sequence"/>
</dbReference>
<dbReference type="STRING" id="34059.A9308_05190"/>
<dbReference type="InterPro" id="IPR042242">
    <property type="entry name" value="RecO_C"/>
</dbReference>
<sequence>MRQQPLTGYVLHQKPYQENRSLLTLFSAEFGMVHGVGKKNLPLFVPLQVFANGKSHLKTFSQSQALTAVQPLMGQALYVGMYLNELLAKLLPIEEPMPMIWQAYADSLTMLGTWQTNGADTIRLKWQLRWFETQVLNDLGYGMDFCHTADGDALDSTVCYRYRLQHGFVPTLDENQSSAITGKDLAVWQDWLTDSAKFEQAYQAEAPTSAQLLSKIGHIHRAVIDHLLGYQPLQSRELWRSLQRLSQH</sequence>
<evidence type="ECO:0000256" key="1">
    <source>
        <dbReference type="ARBA" id="ARBA00003065"/>
    </source>
</evidence>
<keyword evidence="6" id="KW-0234">DNA repair</keyword>
<evidence type="ECO:0000256" key="2">
    <source>
        <dbReference type="ARBA" id="ARBA00007452"/>
    </source>
</evidence>
<reference evidence="9 10" key="1">
    <citation type="submission" date="2016-06" db="EMBL/GenBank/DDBJ databases">
        <title>Draft genome of Moraxella atlantae CCUG 66109.</title>
        <authorList>
            <person name="Salva-Serra F."/>
            <person name="Engstrom-Jakobsson H."/>
            <person name="Thorell K."/>
            <person name="Gonzales-Siles L."/>
            <person name="Karlsson R."/>
            <person name="Boulund F."/>
            <person name="Engstrand L."/>
            <person name="Kristiansson E."/>
            <person name="Moore E."/>
        </authorList>
    </citation>
    <scope>NUCLEOTIDE SEQUENCE [LARGE SCALE GENOMIC DNA]</scope>
    <source>
        <strain evidence="9 10">CCUG 66109</strain>
    </source>
</reference>
<dbReference type="GO" id="GO:0006302">
    <property type="term" value="P:double-strand break repair"/>
    <property type="evidence" value="ECO:0007669"/>
    <property type="project" value="TreeGrafter"/>
</dbReference>
<evidence type="ECO:0000256" key="5">
    <source>
        <dbReference type="ARBA" id="ARBA00023172"/>
    </source>
</evidence>
<dbReference type="GO" id="GO:0043590">
    <property type="term" value="C:bacterial nucleoid"/>
    <property type="evidence" value="ECO:0007669"/>
    <property type="project" value="TreeGrafter"/>
</dbReference>
<evidence type="ECO:0000313" key="10">
    <source>
        <dbReference type="Proteomes" id="UP000092508"/>
    </source>
</evidence>
<dbReference type="InterPro" id="IPR003717">
    <property type="entry name" value="RecO"/>
</dbReference>
<dbReference type="OrthoDB" id="9804792at2"/>
<keyword evidence="4" id="KW-0227">DNA damage</keyword>
<name>A0A1B8QE96_9GAMM</name>
<gene>
    <name evidence="9" type="ORF">A9308_05190</name>
</gene>
<dbReference type="InterPro" id="IPR012340">
    <property type="entry name" value="NA-bd_OB-fold"/>
</dbReference>
<feature type="domain" description="DNA replication/recombination mediator RecO N-terminal" evidence="8">
    <location>
        <begin position="1"/>
        <end position="65"/>
    </location>
</feature>
<dbReference type="EMBL" id="LZMZ01000009">
    <property type="protein sequence ID" value="OBX79996.1"/>
    <property type="molecule type" value="Genomic_DNA"/>
</dbReference>
<comment type="function">
    <text evidence="1">Involved in DNA repair and RecF pathway recombination.</text>
</comment>
<evidence type="ECO:0000256" key="3">
    <source>
        <dbReference type="ARBA" id="ARBA00021310"/>
    </source>
</evidence>
<protein>
    <recommendedName>
        <fullName evidence="3">DNA repair protein RecO</fullName>
    </recommendedName>
    <alternativeName>
        <fullName evidence="7">Recombination protein O</fullName>
    </alternativeName>
</protein>
<dbReference type="PANTHER" id="PTHR33991:SF1">
    <property type="entry name" value="DNA REPAIR PROTEIN RECO"/>
    <property type="match status" value="1"/>
</dbReference>
<evidence type="ECO:0000256" key="4">
    <source>
        <dbReference type="ARBA" id="ARBA00022763"/>
    </source>
</evidence>
<comment type="caution">
    <text evidence="9">The sequence shown here is derived from an EMBL/GenBank/DDBJ whole genome shotgun (WGS) entry which is preliminary data.</text>
</comment>
<dbReference type="Gene3D" id="2.40.50.140">
    <property type="entry name" value="Nucleic acid-binding proteins"/>
    <property type="match status" value="1"/>
</dbReference>
<dbReference type="InterPro" id="IPR022572">
    <property type="entry name" value="DNA_rep/recomb_RecO_N"/>
</dbReference>
<dbReference type="Pfam" id="PF02565">
    <property type="entry name" value="RecO_C"/>
    <property type="match status" value="1"/>
</dbReference>
<dbReference type="PANTHER" id="PTHR33991">
    <property type="entry name" value="DNA REPAIR PROTEIN RECO"/>
    <property type="match status" value="1"/>
</dbReference>
<evidence type="ECO:0000259" key="8">
    <source>
        <dbReference type="Pfam" id="PF11967"/>
    </source>
</evidence>
<evidence type="ECO:0000256" key="6">
    <source>
        <dbReference type="ARBA" id="ARBA00023204"/>
    </source>
</evidence>
<accession>A0A1B8QE96</accession>
<dbReference type="RefSeq" id="WP_067235579.1">
    <property type="nucleotide sequence ID" value="NZ_LZMZ01000009.1"/>
</dbReference>
<dbReference type="GO" id="GO:0006310">
    <property type="term" value="P:DNA recombination"/>
    <property type="evidence" value="ECO:0007669"/>
    <property type="project" value="UniProtKB-KW"/>
</dbReference>
<proteinExistence type="inferred from homology"/>
<dbReference type="AlphaFoldDB" id="A0A1B8QE96"/>
<organism evidence="9 10">
    <name type="scientific">Faucicola atlantae</name>
    <dbReference type="NCBI Taxonomy" id="34059"/>
    <lineage>
        <taxon>Bacteria</taxon>
        <taxon>Pseudomonadati</taxon>
        <taxon>Pseudomonadota</taxon>
        <taxon>Gammaproteobacteria</taxon>
        <taxon>Moraxellales</taxon>
        <taxon>Moraxellaceae</taxon>
        <taxon>Faucicola</taxon>
    </lineage>
</organism>
<dbReference type="Pfam" id="PF11967">
    <property type="entry name" value="RecO_N"/>
    <property type="match status" value="1"/>
</dbReference>